<dbReference type="EMBL" id="DS235225">
    <property type="protein sequence ID" value="EEB13565.1"/>
    <property type="molecule type" value="Genomic_DNA"/>
</dbReference>
<dbReference type="AlphaFoldDB" id="E0VJK9"/>
<sequence>MNKRLAFAIVAAALWSSFQHGYNIGVVNAPERLIEEWIYDLESNRTDTIVEQSQVTIIWSIAVSIFCAGGMIGACSTSYVAEKFGRKGGLLLNNIFVLIATVCQGCAKSSNSYELLILGRFAIGINSGLNAGLAPLYLTEISPVRLRGAVGTVYQLGITISILISQILGSESVLGTEELWPVLLALTIVPGILQLISLPFCPETPKYLLITKGKELEAQKALLWLRDSTEVHDEMDEMRSEHEKMKLVPTVTFREMFTNEALRIPLIIAIVVMIGQQLSGINAVMFFSTKIFKMSNLTDESAQYATIAMGTCNVAMTVVSLVLVEKAGRKTLLLIGFVGMFFIALILTICLAFAEKSIVVSYLCILLVLLFVITFAVGPGSIPWFLVTELFNQGARPAATSIAVAVNWTANFLVGLGFLPLQELIREYVFIVFAIFLIFFILFVWKKLPETKNKPIEEISAMFRQISYQ</sequence>
<accession>E0VJK9</accession>
<dbReference type="RefSeq" id="XP_002426303.1">
    <property type="nucleotide sequence ID" value="XM_002426258.1"/>
</dbReference>
<feature type="transmembrane region" description="Helical" evidence="7">
    <location>
        <begin position="304"/>
        <end position="324"/>
    </location>
</feature>
<dbReference type="EnsemblMetazoa" id="PHUM247290-RA">
    <property type="protein sequence ID" value="PHUM247290-PA"/>
    <property type="gene ID" value="PHUM247290"/>
</dbReference>
<dbReference type="eggNOG" id="KOG0569">
    <property type="taxonomic scope" value="Eukaryota"/>
</dbReference>
<feature type="domain" description="Major facilitator superfamily (MFS) profile" evidence="9">
    <location>
        <begin position="9"/>
        <end position="452"/>
    </location>
</feature>
<proteinExistence type="inferred from homology"/>
<dbReference type="GO" id="GO:0016020">
    <property type="term" value="C:membrane"/>
    <property type="evidence" value="ECO:0007669"/>
    <property type="project" value="UniProtKB-SubCell"/>
</dbReference>
<dbReference type="VEuPathDB" id="VectorBase:PHUM247290"/>
<evidence type="ECO:0000256" key="7">
    <source>
        <dbReference type="SAM" id="Phobius"/>
    </source>
</evidence>
<dbReference type="STRING" id="121224.E0VJK9"/>
<dbReference type="InParanoid" id="E0VJK9"/>
<reference evidence="10" key="2">
    <citation type="submission" date="2007-04" db="EMBL/GenBank/DDBJ databases">
        <title>The genome of the human body louse.</title>
        <authorList>
            <consortium name="The Human Body Louse Genome Consortium"/>
            <person name="Kirkness E."/>
            <person name="Walenz B."/>
            <person name="Hass B."/>
            <person name="Bruggner R."/>
            <person name="Strausberg R."/>
        </authorList>
    </citation>
    <scope>NUCLEOTIDE SEQUENCE</scope>
    <source>
        <strain evidence="10">USDA</strain>
    </source>
</reference>
<protein>
    <submittedName>
        <fullName evidence="10 11">Sugar transporter, putative</fullName>
        <ecNumber evidence="10">1.3.1.74</ecNumber>
    </submittedName>
</protein>
<feature type="transmembrane region" description="Helical" evidence="7">
    <location>
        <begin position="180"/>
        <end position="201"/>
    </location>
</feature>
<feature type="transmembrane region" description="Helical" evidence="7">
    <location>
        <begin position="331"/>
        <end position="354"/>
    </location>
</feature>
<evidence type="ECO:0000259" key="9">
    <source>
        <dbReference type="PROSITE" id="PS50850"/>
    </source>
</evidence>
<dbReference type="EC" id="1.3.1.74" evidence="10"/>
<dbReference type="SUPFAM" id="SSF103473">
    <property type="entry name" value="MFS general substrate transporter"/>
    <property type="match status" value="1"/>
</dbReference>
<dbReference type="GeneID" id="8230839"/>
<comment type="subcellular location">
    <subcellularLocation>
        <location evidence="1">Membrane</location>
        <topology evidence="1">Multi-pass membrane protein</topology>
    </subcellularLocation>
</comment>
<dbReference type="Proteomes" id="UP000009046">
    <property type="component" value="Unassembled WGS sequence"/>
</dbReference>
<evidence type="ECO:0000313" key="12">
    <source>
        <dbReference type="Proteomes" id="UP000009046"/>
    </source>
</evidence>
<dbReference type="InterPro" id="IPR005829">
    <property type="entry name" value="Sugar_transporter_CS"/>
</dbReference>
<feature type="transmembrane region" description="Helical" evidence="7">
    <location>
        <begin position="150"/>
        <end position="168"/>
    </location>
</feature>
<keyword evidence="10" id="KW-0762">Sugar transport</keyword>
<dbReference type="InterPro" id="IPR020846">
    <property type="entry name" value="MFS_dom"/>
</dbReference>
<organism>
    <name type="scientific">Pediculus humanus subsp. corporis</name>
    <name type="common">Body louse</name>
    <dbReference type="NCBI Taxonomy" id="121224"/>
    <lineage>
        <taxon>Eukaryota</taxon>
        <taxon>Metazoa</taxon>
        <taxon>Ecdysozoa</taxon>
        <taxon>Arthropoda</taxon>
        <taxon>Hexapoda</taxon>
        <taxon>Insecta</taxon>
        <taxon>Pterygota</taxon>
        <taxon>Neoptera</taxon>
        <taxon>Paraneoptera</taxon>
        <taxon>Psocodea</taxon>
        <taxon>Troctomorpha</taxon>
        <taxon>Phthiraptera</taxon>
        <taxon>Anoplura</taxon>
        <taxon>Pediculidae</taxon>
        <taxon>Pediculus</taxon>
    </lineage>
</organism>
<dbReference type="FunFam" id="1.20.1250.20:FF:000029">
    <property type="entry name" value="solute carrier family 2, facilitated glucose transporter member 4"/>
    <property type="match status" value="1"/>
</dbReference>
<dbReference type="GO" id="GO:0015149">
    <property type="term" value="F:hexose transmembrane transporter activity"/>
    <property type="evidence" value="ECO:0007669"/>
    <property type="project" value="TreeGrafter"/>
</dbReference>
<dbReference type="InterPro" id="IPR003663">
    <property type="entry name" value="Sugar/inositol_transpt"/>
</dbReference>
<dbReference type="PROSITE" id="PS00216">
    <property type="entry name" value="SUGAR_TRANSPORT_1"/>
    <property type="match status" value="1"/>
</dbReference>
<feature type="chain" id="PRO_5011412580" evidence="8">
    <location>
        <begin position="22"/>
        <end position="469"/>
    </location>
</feature>
<dbReference type="PANTHER" id="PTHR23503:SF8">
    <property type="entry name" value="FACILITATED GLUCOSE TRANSPORTER PROTEIN 1"/>
    <property type="match status" value="1"/>
</dbReference>
<dbReference type="PRINTS" id="PR00171">
    <property type="entry name" value="SUGRTRNSPORT"/>
</dbReference>
<evidence type="ECO:0000256" key="1">
    <source>
        <dbReference type="ARBA" id="ARBA00004141"/>
    </source>
</evidence>
<keyword evidence="4 7" id="KW-1133">Transmembrane helix</keyword>
<evidence type="ECO:0000313" key="10">
    <source>
        <dbReference type="EMBL" id="EEB13565.1"/>
    </source>
</evidence>
<dbReference type="KEGG" id="phu:Phum_PHUM247290"/>
<evidence type="ECO:0000256" key="6">
    <source>
        <dbReference type="RuleBase" id="RU003346"/>
    </source>
</evidence>
<name>E0VJK9_PEDHC</name>
<dbReference type="InterPro" id="IPR005828">
    <property type="entry name" value="MFS_sugar_transport-like"/>
</dbReference>
<reference evidence="10" key="1">
    <citation type="submission" date="2007-04" db="EMBL/GenBank/DDBJ databases">
        <title>Annotation of Pediculus humanus corporis strain USDA.</title>
        <authorList>
            <person name="Kirkness E."/>
            <person name="Hannick L."/>
            <person name="Hass B."/>
            <person name="Bruggner R."/>
            <person name="Lawson D."/>
            <person name="Bidwell S."/>
            <person name="Joardar V."/>
            <person name="Caler E."/>
            <person name="Walenz B."/>
            <person name="Inman J."/>
            <person name="Schobel S."/>
            <person name="Galinsky K."/>
            <person name="Amedeo P."/>
            <person name="Strausberg R."/>
        </authorList>
    </citation>
    <scope>NUCLEOTIDE SEQUENCE</scope>
    <source>
        <strain evidence="10">USDA</strain>
    </source>
</reference>
<comment type="similarity">
    <text evidence="6">Belongs to the major facilitator superfamily. Sugar transporter (TC 2.A.1.1) family.</text>
</comment>
<dbReference type="GO" id="GO:0032440">
    <property type="term" value="F:2-alkenal reductase [NAD(P)H] activity"/>
    <property type="evidence" value="ECO:0007669"/>
    <property type="project" value="UniProtKB-EC"/>
</dbReference>
<dbReference type="EMBL" id="AAZO01002863">
    <property type="status" value="NOT_ANNOTATED_CDS"/>
    <property type="molecule type" value="Genomic_DNA"/>
</dbReference>
<feature type="transmembrane region" description="Helical" evidence="7">
    <location>
        <begin position="360"/>
        <end position="386"/>
    </location>
</feature>
<dbReference type="PROSITE" id="PS50850">
    <property type="entry name" value="MFS"/>
    <property type="match status" value="1"/>
</dbReference>
<evidence type="ECO:0000313" key="11">
    <source>
        <dbReference type="EnsemblMetazoa" id="PHUM247290-PA"/>
    </source>
</evidence>
<keyword evidence="3 7" id="KW-0812">Transmembrane</keyword>
<dbReference type="InterPro" id="IPR036259">
    <property type="entry name" value="MFS_trans_sf"/>
</dbReference>
<keyword evidence="2 6" id="KW-0813">Transport</keyword>
<keyword evidence="10" id="KW-0560">Oxidoreductase</keyword>
<feature type="transmembrane region" description="Helical" evidence="7">
    <location>
        <begin position="264"/>
        <end position="284"/>
    </location>
</feature>
<gene>
    <name evidence="11" type="primary">8230839</name>
    <name evidence="10" type="ORF">Phum_PHUM247290</name>
</gene>
<dbReference type="CTD" id="8230839"/>
<feature type="transmembrane region" description="Helical" evidence="7">
    <location>
        <begin position="91"/>
        <end position="110"/>
    </location>
</feature>
<feature type="transmembrane region" description="Helical" evidence="7">
    <location>
        <begin position="398"/>
        <end position="419"/>
    </location>
</feature>
<reference evidence="11" key="3">
    <citation type="submission" date="2021-02" db="UniProtKB">
        <authorList>
            <consortium name="EnsemblMetazoa"/>
        </authorList>
    </citation>
    <scope>IDENTIFICATION</scope>
    <source>
        <strain evidence="11">USDA</strain>
    </source>
</reference>
<evidence type="ECO:0000256" key="4">
    <source>
        <dbReference type="ARBA" id="ARBA00022989"/>
    </source>
</evidence>
<keyword evidence="12" id="KW-1185">Reference proteome</keyword>
<evidence type="ECO:0000256" key="3">
    <source>
        <dbReference type="ARBA" id="ARBA00022692"/>
    </source>
</evidence>
<evidence type="ECO:0000256" key="5">
    <source>
        <dbReference type="ARBA" id="ARBA00023136"/>
    </source>
</evidence>
<dbReference type="Gene3D" id="1.20.1250.20">
    <property type="entry name" value="MFS general substrate transporter like domains"/>
    <property type="match status" value="1"/>
</dbReference>
<evidence type="ECO:0000256" key="2">
    <source>
        <dbReference type="ARBA" id="ARBA00022448"/>
    </source>
</evidence>
<dbReference type="FunCoup" id="E0VJK9">
    <property type="interactions" value="102"/>
</dbReference>
<dbReference type="HOGENOM" id="CLU_001265_30_5_1"/>
<dbReference type="OMA" id="VMVVFAC"/>
<feature type="transmembrane region" description="Helical" evidence="7">
    <location>
        <begin position="57"/>
        <end position="79"/>
    </location>
</feature>
<feature type="transmembrane region" description="Helical" evidence="7">
    <location>
        <begin position="116"/>
        <end position="138"/>
    </location>
</feature>
<dbReference type="NCBIfam" id="TIGR00879">
    <property type="entry name" value="SP"/>
    <property type="match status" value="1"/>
</dbReference>
<evidence type="ECO:0000256" key="8">
    <source>
        <dbReference type="SAM" id="SignalP"/>
    </source>
</evidence>
<feature type="transmembrane region" description="Helical" evidence="7">
    <location>
        <begin position="425"/>
        <end position="445"/>
    </location>
</feature>
<keyword evidence="8" id="KW-0732">Signal</keyword>
<dbReference type="PANTHER" id="PTHR23503">
    <property type="entry name" value="SOLUTE CARRIER FAMILY 2"/>
    <property type="match status" value="1"/>
</dbReference>
<dbReference type="Pfam" id="PF00083">
    <property type="entry name" value="Sugar_tr"/>
    <property type="match status" value="1"/>
</dbReference>
<dbReference type="InterPro" id="IPR045263">
    <property type="entry name" value="GLUT"/>
</dbReference>
<dbReference type="OrthoDB" id="4540492at2759"/>
<feature type="signal peptide" evidence="8">
    <location>
        <begin position="1"/>
        <end position="21"/>
    </location>
</feature>
<keyword evidence="5 7" id="KW-0472">Membrane</keyword>